<dbReference type="PROSITE" id="PS51781">
    <property type="entry name" value="SH3B"/>
    <property type="match status" value="1"/>
</dbReference>
<dbReference type="Pfam" id="PF08239">
    <property type="entry name" value="SH3_3"/>
    <property type="match status" value="1"/>
</dbReference>
<dbReference type="SMART" id="SM00287">
    <property type="entry name" value="SH3b"/>
    <property type="match status" value="1"/>
</dbReference>
<dbReference type="Proteomes" id="UP000547674">
    <property type="component" value="Unassembled WGS sequence"/>
</dbReference>
<comment type="caution">
    <text evidence="3">The sequence shown here is derived from an EMBL/GenBank/DDBJ whole genome shotgun (WGS) entry which is preliminary data.</text>
</comment>
<reference evidence="3 4" key="1">
    <citation type="submission" date="2020-03" db="EMBL/GenBank/DDBJ databases">
        <title>Metabolic flexibility allows generalist bacteria to become dominant in a frequently disturbed ecosystem.</title>
        <authorList>
            <person name="Chen Y.-J."/>
            <person name="Leung P.M."/>
            <person name="Bay S.K."/>
            <person name="Hugenholtz P."/>
            <person name="Kessler A.J."/>
            <person name="Shelley G."/>
            <person name="Waite D.W."/>
            <person name="Cook P.L."/>
            <person name="Greening C."/>
        </authorList>
    </citation>
    <scope>NUCLEOTIDE SEQUENCE [LARGE SCALE GENOMIC DNA]</scope>
    <source>
        <strain evidence="3">SS_bin_28</strain>
    </source>
</reference>
<sequence>MKRYIVGPTLMVCLVLMVGLAFAADSLTVQVQTTKLRKDAKFWAPVLATLKAGDKVTLDRAQGDWVFVSTSAGQSGWLHNSAVTTKDIQLSDSGGTLQAGASTDEITLAGKGFTKEVEDEYGKTRGVSFKAVEAMSAYRVSDQEIEAFLKAGKLADWGVSR</sequence>
<protein>
    <recommendedName>
        <fullName evidence="2">SH3b domain-containing protein</fullName>
    </recommendedName>
</protein>
<feature type="chain" id="PRO_5031447968" description="SH3b domain-containing protein" evidence="1">
    <location>
        <begin position="24"/>
        <end position="161"/>
    </location>
</feature>
<accession>A0A7Y2H3S4</accession>
<gene>
    <name evidence="3" type="ORF">HKN21_15340</name>
</gene>
<feature type="domain" description="SH3b" evidence="2">
    <location>
        <begin position="24"/>
        <end position="87"/>
    </location>
</feature>
<evidence type="ECO:0000313" key="4">
    <source>
        <dbReference type="Proteomes" id="UP000547674"/>
    </source>
</evidence>
<dbReference type="InterPro" id="IPR003646">
    <property type="entry name" value="SH3-like_bac-type"/>
</dbReference>
<dbReference type="AlphaFoldDB" id="A0A7Y2H3S4"/>
<evidence type="ECO:0000256" key="1">
    <source>
        <dbReference type="SAM" id="SignalP"/>
    </source>
</evidence>
<dbReference type="Gene3D" id="2.30.30.40">
    <property type="entry name" value="SH3 Domains"/>
    <property type="match status" value="1"/>
</dbReference>
<dbReference type="EMBL" id="JABDJR010000619">
    <property type="protein sequence ID" value="NNF08137.1"/>
    <property type="molecule type" value="Genomic_DNA"/>
</dbReference>
<feature type="signal peptide" evidence="1">
    <location>
        <begin position="1"/>
        <end position="23"/>
    </location>
</feature>
<name>A0A7Y2H3S4_UNCEI</name>
<organism evidence="3 4">
    <name type="scientific">Eiseniibacteriota bacterium</name>
    <dbReference type="NCBI Taxonomy" id="2212470"/>
    <lineage>
        <taxon>Bacteria</taxon>
        <taxon>Candidatus Eiseniibacteriota</taxon>
    </lineage>
</organism>
<evidence type="ECO:0000313" key="3">
    <source>
        <dbReference type="EMBL" id="NNF08137.1"/>
    </source>
</evidence>
<keyword evidence="1" id="KW-0732">Signal</keyword>
<proteinExistence type="predicted"/>
<evidence type="ECO:0000259" key="2">
    <source>
        <dbReference type="PROSITE" id="PS51781"/>
    </source>
</evidence>